<dbReference type="InterPro" id="IPR005467">
    <property type="entry name" value="His_kinase_dom"/>
</dbReference>
<evidence type="ECO:0000256" key="4">
    <source>
        <dbReference type="ARBA" id="ARBA00022475"/>
    </source>
</evidence>
<keyword evidence="9" id="KW-0547">Nucleotide-binding</keyword>
<evidence type="ECO:0000256" key="3">
    <source>
        <dbReference type="ARBA" id="ARBA00012438"/>
    </source>
</evidence>
<comment type="catalytic activity">
    <reaction evidence="1">
        <text>ATP + protein L-histidine = ADP + protein N-phospho-L-histidine.</text>
        <dbReference type="EC" id="2.7.13.3"/>
    </reaction>
</comment>
<dbReference type="PRINTS" id="PR00344">
    <property type="entry name" value="BCTRLSENSOR"/>
</dbReference>
<evidence type="ECO:0000259" key="17">
    <source>
        <dbReference type="PROSITE" id="PS50109"/>
    </source>
</evidence>
<evidence type="ECO:0000256" key="6">
    <source>
        <dbReference type="ARBA" id="ARBA00022553"/>
    </source>
</evidence>
<dbReference type="EMBL" id="CYHG01000017">
    <property type="protein sequence ID" value="CUB06397.1"/>
    <property type="molecule type" value="Genomic_DNA"/>
</dbReference>
<dbReference type="Pfam" id="PF02518">
    <property type="entry name" value="HATPase_c"/>
    <property type="match status" value="1"/>
</dbReference>
<dbReference type="InterPro" id="IPR003594">
    <property type="entry name" value="HATPase_dom"/>
</dbReference>
<dbReference type="SUPFAM" id="SSF55874">
    <property type="entry name" value="ATPase domain of HSP90 chaperone/DNA topoisomerase II/histidine kinase"/>
    <property type="match status" value="1"/>
</dbReference>
<dbReference type="STRING" id="1137284.GCA_001418205_03560"/>
<dbReference type="PIRSF" id="PIRSF036431">
    <property type="entry name" value="STHK_DctB"/>
    <property type="match status" value="1"/>
</dbReference>
<dbReference type="InterPro" id="IPR017055">
    <property type="entry name" value="Sig_transdc_His_kinase_DctB"/>
</dbReference>
<dbReference type="SUPFAM" id="SSF47384">
    <property type="entry name" value="Homodimeric domain of signal transducing histidine kinase"/>
    <property type="match status" value="1"/>
</dbReference>
<dbReference type="InterPro" id="IPR004358">
    <property type="entry name" value="Sig_transdc_His_kin-like_C"/>
</dbReference>
<evidence type="ECO:0000256" key="13">
    <source>
        <dbReference type="ARBA" id="ARBA00023012"/>
    </source>
</evidence>
<evidence type="ECO:0000256" key="11">
    <source>
        <dbReference type="ARBA" id="ARBA00022840"/>
    </source>
</evidence>
<dbReference type="Pfam" id="PF00512">
    <property type="entry name" value="HisKA"/>
    <property type="match status" value="1"/>
</dbReference>
<keyword evidence="5" id="KW-0997">Cell inner membrane</keyword>
<evidence type="ECO:0000256" key="1">
    <source>
        <dbReference type="ARBA" id="ARBA00000085"/>
    </source>
</evidence>
<dbReference type="PANTHER" id="PTHR43065:SF46">
    <property type="entry name" value="C4-DICARBOXYLATE TRANSPORT SENSOR PROTEIN DCTB"/>
    <property type="match status" value="1"/>
</dbReference>
<dbReference type="CDD" id="cd18773">
    <property type="entry name" value="PDC1_HK_sensor"/>
    <property type="match status" value="1"/>
</dbReference>
<dbReference type="FunFam" id="1.10.287.130:FF:000049">
    <property type="entry name" value="C4-dicarboxylate transport sensor protein DctB"/>
    <property type="match status" value="1"/>
</dbReference>
<evidence type="ECO:0000256" key="10">
    <source>
        <dbReference type="ARBA" id="ARBA00022777"/>
    </source>
</evidence>
<gene>
    <name evidence="18" type="ORF">Ga0061065_11746</name>
</gene>
<dbReference type="Gene3D" id="3.30.450.20">
    <property type="entry name" value="PAS domain"/>
    <property type="match status" value="1"/>
</dbReference>
<dbReference type="AlphaFoldDB" id="A0A0K6IST1"/>
<evidence type="ECO:0000256" key="12">
    <source>
        <dbReference type="ARBA" id="ARBA00022989"/>
    </source>
</evidence>
<evidence type="ECO:0000313" key="19">
    <source>
        <dbReference type="Proteomes" id="UP000182769"/>
    </source>
</evidence>
<dbReference type="Proteomes" id="UP000182769">
    <property type="component" value="Unassembled WGS sequence"/>
</dbReference>
<dbReference type="GO" id="GO:0005524">
    <property type="term" value="F:ATP binding"/>
    <property type="evidence" value="ECO:0007669"/>
    <property type="project" value="UniProtKB-KW"/>
</dbReference>
<organism evidence="18 19">
    <name type="scientific">Marinomonas fungiae</name>
    <dbReference type="NCBI Taxonomy" id="1137284"/>
    <lineage>
        <taxon>Bacteria</taxon>
        <taxon>Pseudomonadati</taxon>
        <taxon>Pseudomonadota</taxon>
        <taxon>Gammaproteobacteria</taxon>
        <taxon>Oceanospirillales</taxon>
        <taxon>Oceanospirillaceae</taxon>
        <taxon>Marinomonas</taxon>
    </lineage>
</organism>
<keyword evidence="19" id="KW-1185">Reference proteome</keyword>
<evidence type="ECO:0000256" key="15">
    <source>
        <dbReference type="ARBA" id="ARBA00073143"/>
    </source>
</evidence>
<dbReference type="RefSeq" id="WP_055464567.1">
    <property type="nucleotide sequence ID" value="NZ_CYHG01000017.1"/>
</dbReference>
<dbReference type="InterPro" id="IPR036890">
    <property type="entry name" value="HATPase_C_sf"/>
</dbReference>
<evidence type="ECO:0000256" key="8">
    <source>
        <dbReference type="ARBA" id="ARBA00022692"/>
    </source>
</evidence>
<keyword evidence="7" id="KW-0808">Transferase</keyword>
<proteinExistence type="predicted"/>
<name>A0A0K6IST1_9GAMM</name>
<dbReference type="Gene3D" id="1.10.287.130">
    <property type="match status" value="1"/>
</dbReference>
<dbReference type="GO" id="GO:0000155">
    <property type="term" value="F:phosphorelay sensor kinase activity"/>
    <property type="evidence" value="ECO:0007669"/>
    <property type="project" value="InterPro"/>
</dbReference>
<dbReference type="InterPro" id="IPR036097">
    <property type="entry name" value="HisK_dim/P_sf"/>
</dbReference>
<dbReference type="CDD" id="cd00082">
    <property type="entry name" value="HisKA"/>
    <property type="match status" value="1"/>
</dbReference>
<feature type="transmembrane region" description="Helical" evidence="16">
    <location>
        <begin position="9"/>
        <end position="28"/>
    </location>
</feature>
<keyword evidence="14 16" id="KW-0472">Membrane</keyword>
<accession>A0A0K6IST1</accession>
<evidence type="ECO:0000256" key="2">
    <source>
        <dbReference type="ARBA" id="ARBA00004429"/>
    </source>
</evidence>
<feature type="transmembrane region" description="Helical" evidence="16">
    <location>
        <begin position="276"/>
        <end position="295"/>
    </location>
</feature>
<comment type="subcellular location">
    <subcellularLocation>
        <location evidence="2">Cell inner membrane</location>
        <topology evidence="2">Multi-pass membrane protein</topology>
    </subcellularLocation>
</comment>
<evidence type="ECO:0000256" key="5">
    <source>
        <dbReference type="ARBA" id="ARBA00022519"/>
    </source>
</evidence>
<dbReference type="Gene3D" id="3.30.565.10">
    <property type="entry name" value="Histidine kinase-like ATPase, C-terminal domain"/>
    <property type="match status" value="1"/>
</dbReference>
<evidence type="ECO:0000256" key="7">
    <source>
        <dbReference type="ARBA" id="ARBA00022679"/>
    </source>
</evidence>
<dbReference type="PROSITE" id="PS50109">
    <property type="entry name" value="HIS_KIN"/>
    <property type="match status" value="1"/>
</dbReference>
<keyword evidence="8 16" id="KW-0812">Transmembrane</keyword>
<keyword evidence="6" id="KW-0597">Phosphoprotein</keyword>
<reference evidence="19" key="1">
    <citation type="submission" date="2015-08" db="EMBL/GenBank/DDBJ databases">
        <authorList>
            <person name="Varghese N."/>
        </authorList>
    </citation>
    <scope>NUCLEOTIDE SEQUENCE [LARGE SCALE GENOMIC DNA]</scope>
    <source>
        <strain evidence="19">JCM 18476</strain>
    </source>
</reference>
<keyword evidence="13" id="KW-0902">Two-component regulatory system</keyword>
<dbReference type="SMART" id="SM00387">
    <property type="entry name" value="HATPase_c"/>
    <property type="match status" value="1"/>
</dbReference>
<keyword evidence="11" id="KW-0067">ATP-binding</keyword>
<dbReference type="GO" id="GO:0005886">
    <property type="term" value="C:plasma membrane"/>
    <property type="evidence" value="ECO:0007669"/>
    <property type="project" value="UniProtKB-SubCell"/>
</dbReference>
<evidence type="ECO:0000256" key="14">
    <source>
        <dbReference type="ARBA" id="ARBA00023136"/>
    </source>
</evidence>
<keyword evidence="4" id="KW-1003">Cell membrane</keyword>
<evidence type="ECO:0000256" key="9">
    <source>
        <dbReference type="ARBA" id="ARBA00022741"/>
    </source>
</evidence>
<evidence type="ECO:0000256" key="16">
    <source>
        <dbReference type="SAM" id="Phobius"/>
    </source>
</evidence>
<protein>
    <recommendedName>
        <fullName evidence="15">C4-dicarboxylate transport sensor protein DctB</fullName>
        <ecNumber evidence="3">2.7.13.3</ecNumber>
    </recommendedName>
</protein>
<keyword evidence="10 18" id="KW-0418">Kinase</keyword>
<dbReference type="InterPro" id="IPR003661">
    <property type="entry name" value="HisK_dim/P_dom"/>
</dbReference>
<keyword evidence="12 16" id="KW-1133">Transmembrane helix</keyword>
<feature type="domain" description="Histidine kinase" evidence="17">
    <location>
        <begin position="352"/>
        <end position="564"/>
    </location>
</feature>
<evidence type="ECO:0000313" key="18">
    <source>
        <dbReference type="EMBL" id="CUB06397.1"/>
    </source>
</evidence>
<sequence>MTLQTNKRIVWLGIAWCLTSILIGLGAGKLTKDLGYQALHREVSDRLLASIHRVRGALNAYHYLPFLLTQNEDVVQLLLTDQDQVDDKQATKVSRYLEQTSLVAGASGLFIVDDSGHTVAYSNWRDQQALHPDEFAKLPVFQFAAQGEEGRFYDNQPNQQAFYYLSAPIYDRSDFIGAAIVRIDLQNLILDTPVDELYAISDDRSQIFIASPQEWLKQSIEDIAKVQSISLSNGAHVTLWSFNQQHYMSHQVRLDDLGWTFTSLVSARLDERYADLVAAITMAGLWIFGIILLFLRERHLKHLSQQETREALLLANESLEHKVEERTQALRNAQQELVQTSKMAALGRMSTAIVHELNQPLTAMRTYIAISKQLLSEPDMVRENLTILDDLTERMAIITSQLKTFAYKKPEQVQPVQLSTALNQSTTLLRARLLEENITLNCDELDDQHYVLGDNVRLEQVLVNLISNACDALSEQADKRIQITSQLRENRKIELRVDDNGPGLNDAQLEHLFEPFYTTKPMGSGLGLGLAIVAAIIRDLNGTIEASHSPLGGARFCILLPSAENAS</sequence>
<dbReference type="EC" id="2.7.13.3" evidence="3"/>
<dbReference type="PANTHER" id="PTHR43065">
    <property type="entry name" value="SENSOR HISTIDINE KINASE"/>
    <property type="match status" value="1"/>
</dbReference>
<dbReference type="SMART" id="SM00388">
    <property type="entry name" value="HisKA"/>
    <property type="match status" value="1"/>
</dbReference>